<dbReference type="InterPro" id="IPR001128">
    <property type="entry name" value="Cyt_P450"/>
</dbReference>
<dbReference type="GO" id="GO:0020037">
    <property type="term" value="F:heme binding"/>
    <property type="evidence" value="ECO:0007669"/>
    <property type="project" value="InterPro"/>
</dbReference>
<dbReference type="PROSITE" id="PS00086">
    <property type="entry name" value="CYTOCHROME_P450"/>
    <property type="match status" value="1"/>
</dbReference>
<dbReference type="AlphaFoldDB" id="A0AAV9LS60"/>
<protein>
    <recommendedName>
        <fullName evidence="7">Cytochrome P450</fullName>
    </recommendedName>
</protein>
<sequence length="520" mass="59312">MSLKFFKPLHDFFPWLLQQLNVEQKGVFFFCFLGFLALLWFFISNSNKGLPPGPKALPLIGNLHSLDPELHTYFASLSQTYGPICRLWLGKKLGIIITSPALAREVLKDKDTIFANRDIPAAGREFSYGGNSILWTPYGPKWRMLRKVCVRDMLSSSTLDSVYALRRRELRQTISYFYNKAGSPVNVGEQMFLTILNVITSMLWDGTVKGEERASLGAEFRHVVTEMATCKIPNLSDYYPGLAWFDFQGVTKKMKVLVKRFDKIFDSMIDQRQKLDRNGVGQESKDFLQVLLKLRDEADAKMPLSMIELKALLMDMIIGGTDSTSNTIEFAMAEIMNKPAVLRKLQQELEAVVGKDNIVEESHIKQLPYLYAVMKEVLRIHPTAPLLVPHCPSETCTVGGYTVRKGSCVFINVWAIHRDPSIWKNPTEFCPKRFLDNKWDYSGNDFNYFPFGSGRRICAGIAMAERMFMYSLASLIHSFNWKLPEGETLEVTEKFGIVMKKKMPLVAIPTPRLSNPKLYE</sequence>
<keyword evidence="2 3" id="KW-0408">Iron</keyword>
<keyword evidence="3" id="KW-0503">Monooxygenase</keyword>
<evidence type="ECO:0000256" key="2">
    <source>
        <dbReference type="PIRSR" id="PIRSR602401-1"/>
    </source>
</evidence>
<dbReference type="EMBL" id="JAWPEI010000004">
    <property type="protein sequence ID" value="KAK4728576.1"/>
    <property type="molecule type" value="Genomic_DNA"/>
</dbReference>
<comment type="similarity">
    <text evidence="3">Belongs to the cytochrome P450 family.</text>
</comment>
<comment type="cofactor">
    <cofactor evidence="2">
        <name>heme</name>
        <dbReference type="ChEBI" id="CHEBI:30413"/>
    </cofactor>
</comment>
<feature type="binding site" description="axial binding residue" evidence="2">
    <location>
        <position position="458"/>
    </location>
    <ligand>
        <name>heme</name>
        <dbReference type="ChEBI" id="CHEBI:30413"/>
    </ligand>
    <ligandPart>
        <name>Fe</name>
        <dbReference type="ChEBI" id="CHEBI:18248"/>
    </ligandPart>
</feature>
<dbReference type="Proteomes" id="UP001311915">
    <property type="component" value="Unassembled WGS sequence"/>
</dbReference>
<dbReference type="Pfam" id="PF00067">
    <property type="entry name" value="p450"/>
    <property type="match status" value="1"/>
</dbReference>
<comment type="caution">
    <text evidence="5">The sequence shown here is derived from an EMBL/GenBank/DDBJ whole genome shotgun (WGS) entry which is preliminary data.</text>
</comment>
<dbReference type="SUPFAM" id="SSF48264">
    <property type="entry name" value="Cytochrome P450"/>
    <property type="match status" value="1"/>
</dbReference>
<dbReference type="GO" id="GO:0016705">
    <property type="term" value="F:oxidoreductase activity, acting on paired donors, with incorporation or reduction of molecular oxygen"/>
    <property type="evidence" value="ECO:0007669"/>
    <property type="project" value="InterPro"/>
</dbReference>
<feature type="transmembrane region" description="Helical" evidence="4">
    <location>
        <begin position="26"/>
        <end position="43"/>
    </location>
</feature>
<name>A0AAV9LS60_9SOLN</name>
<reference evidence="5 6" key="1">
    <citation type="submission" date="2023-10" db="EMBL/GenBank/DDBJ databases">
        <title>Genome-Wide Identification Analysis in wild type Solanum Pinnatisectum Reveals Some Genes Defensing Phytophthora Infestans.</title>
        <authorList>
            <person name="Sun C."/>
        </authorList>
    </citation>
    <scope>NUCLEOTIDE SEQUENCE [LARGE SCALE GENOMIC DNA]</scope>
    <source>
        <strain evidence="5">LQN</strain>
        <tissue evidence="5">Leaf</tissue>
    </source>
</reference>
<evidence type="ECO:0000313" key="5">
    <source>
        <dbReference type="EMBL" id="KAK4728576.1"/>
    </source>
</evidence>
<keyword evidence="4" id="KW-0472">Membrane</keyword>
<dbReference type="InterPro" id="IPR036396">
    <property type="entry name" value="Cyt_P450_sf"/>
</dbReference>
<dbReference type="GO" id="GO:0004497">
    <property type="term" value="F:monooxygenase activity"/>
    <property type="evidence" value="ECO:0007669"/>
    <property type="project" value="UniProtKB-KW"/>
</dbReference>
<keyword evidence="2 3" id="KW-0479">Metal-binding</keyword>
<dbReference type="InterPro" id="IPR017972">
    <property type="entry name" value="Cyt_P450_CS"/>
</dbReference>
<gene>
    <name evidence="5" type="ORF">R3W88_021564</name>
</gene>
<evidence type="ECO:0000256" key="3">
    <source>
        <dbReference type="RuleBase" id="RU000461"/>
    </source>
</evidence>
<dbReference type="InterPro" id="IPR002401">
    <property type="entry name" value="Cyt_P450_E_grp-I"/>
</dbReference>
<evidence type="ECO:0008006" key="7">
    <source>
        <dbReference type="Google" id="ProtNLM"/>
    </source>
</evidence>
<proteinExistence type="inferred from homology"/>
<dbReference type="PANTHER" id="PTHR47951">
    <property type="entry name" value="OS08G0547900 PROTEIN"/>
    <property type="match status" value="1"/>
</dbReference>
<keyword evidence="1 3" id="KW-0560">Oxidoreductase</keyword>
<dbReference type="PRINTS" id="PR00463">
    <property type="entry name" value="EP450I"/>
</dbReference>
<dbReference type="Gene3D" id="1.10.630.10">
    <property type="entry name" value="Cytochrome P450"/>
    <property type="match status" value="1"/>
</dbReference>
<keyword evidence="4" id="KW-0812">Transmembrane</keyword>
<dbReference type="CDD" id="cd11073">
    <property type="entry name" value="CYP76-like"/>
    <property type="match status" value="1"/>
</dbReference>
<dbReference type="PRINTS" id="PR00385">
    <property type="entry name" value="P450"/>
</dbReference>
<dbReference type="FunFam" id="1.10.630.10:FF:000207">
    <property type="entry name" value="Putative cytochrome P450 superfamily protein"/>
    <property type="match status" value="1"/>
</dbReference>
<keyword evidence="4" id="KW-1133">Transmembrane helix</keyword>
<evidence type="ECO:0000313" key="6">
    <source>
        <dbReference type="Proteomes" id="UP001311915"/>
    </source>
</evidence>
<accession>A0AAV9LS60</accession>
<evidence type="ECO:0000256" key="4">
    <source>
        <dbReference type="SAM" id="Phobius"/>
    </source>
</evidence>
<dbReference type="GO" id="GO:0005506">
    <property type="term" value="F:iron ion binding"/>
    <property type="evidence" value="ECO:0007669"/>
    <property type="project" value="InterPro"/>
</dbReference>
<organism evidence="5 6">
    <name type="scientific">Solanum pinnatisectum</name>
    <name type="common">tansyleaf nightshade</name>
    <dbReference type="NCBI Taxonomy" id="50273"/>
    <lineage>
        <taxon>Eukaryota</taxon>
        <taxon>Viridiplantae</taxon>
        <taxon>Streptophyta</taxon>
        <taxon>Embryophyta</taxon>
        <taxon>Tracheophyta</taxon>
        <taxon>Spermatophyta</taxon>
        <taxon>Magnoliopsida</taxon>
        <taxon>eudicotyledons</taxon>
        <taxon>Gunneridae</taxon>
        <taxon>Pentapetalae</taxon>
        <taxon>asterids</taxon>
        <taxon>lamiids</taxon>
        <taxon>Solanales</taxon>
        <taxon>Solanaceae</taxon>
        <taxon>Solanoideae</taxon>
        <taxon>Solaneae</taxon>
        <taxon>Solanum</taxon>
    </lineage>
</organism>
<evidence type="ECO:0000256" key="1">
    <source>
        <dbReference type="ARBA" id="ARBA00023002"/>
    </source>
</evidence>
<dbReference type="PANTHER" id="PTHR47951:SF3">
    <property type="entry name" value="CYTOCHROME P450, FAMILY 706, SUBFAMILY A, POLYPEPTIDE 4"/>
    <property type="match status" value="1"/>
</dbReference>
<keyword evidence="6" id="KW-1185">Reference proteome</keyword>
<keyword evidence="2 3" id="KW-0349">Heme</keyword>